<organism evidence="2 3">
    <name type="scientific">[Anoxybacillus] calidus</name>
    <dbReference type="NCBI Taxonomy" id="575178"/>
    <lineage>
        <taxon>Bacteria</taxon>
        <taxon>Bacillati</taxon>
        <taxon>Bacillota</taxon>
        <taxon>Bacilli</taxon>
        <taxon>Bacillales</taxon>
        <taxon>Anoxybacillaceae</taxon>
        <taxon>Paranoxybacillus</taxon>
    </lineage>
</organism>
<protein>
    <submittedName>
        <fullName evidence="2">Uncharacterized protein</fullName>
    </submittedName>
</protein>
<keyword evidence="1" id="KW-0472">Membrane</keyword>
<keyword evidence="3" id="KW-1185">Reference proteome</keyword>
<evidence type="ECO:0000256" key="1">
    <source>
        <dbReference type="SAM" id="Phobius"/>
    </source>
</evidence>
<evidence type="ECO:0000313" key="2">
    <source>
        <dbReference type="EMBL" id="MBA2872479.1"/>
    </source>
</evidence>
<reference evidence="2 3" key="1">
    <citation type="submission" date="2020-07" db="EMBL/GenBank/DDBJ databases">
        <title>Genomic Encyclopedia of Type Strains, Phase IV (KMG-IV): sequencing the most valuable type-strain genomes for metagenomic binning, comparative biology and taxonomic classification.</title>
        <authorList>
            <person name="Goeker M."/>
        </authorList>
    </citation>
    <scope>NUCLEOTIDE SEQUENCE [LARGE SCALE GENOMIC DNA]</scope>
    <source>
        <strain evidence="2 3">DSM 25220</strain>
    </source>
</reference>
<keyword evidence="1" id="KW-1133">Transmembrane helix</keyword>
<name>A0A7V9Z1R9_9BACL</name>
<dbReference type="RefSeq" id="WP_181538247.1">
    <property type="nucleotide sequence ID" value="NZ_JACDUU010000007.1"/>
</dbReference>
<proteinExistence type="predicted"/>
<dbReference type="EMBL" id="JACDUU010000007">
    <property type="protein sequence ID" value="MBA2872479.1"/>
    <property type="molecule type" value="Genomic_DNA"/>
</dbReference>
<comment type="caution">
    <text evidence="2">The sequence shown here is derived from an EMBL/GenBank/DDBJ whole genome shotgun (WGS) entry which is preliminary data.</text>
</comment>
<dbReference type="AlphaFoldDB" id="A0A7V9Z1R9"/>
<feature type="transmembrane region" description="Helical" evidence="1">
    <location>
        <begin position="6"/>
        <end position="24"/>
    </location>
</feature>
<sequence>MKWLIVWAPMLEFLIGGLAVFFLAEKFKEVASIMIFQFILYMVLMNALLIYGFLIKH</sequence>
<dbReference type="Proteomes" id="UP000580891">
    <property type="component" value="Unassembled WGS sequence"/>
</dbReference>
<gene>
    <name evidence="2" type="ORF">HNQ85_002790</name>
</gene>
<evidence type="ECO:0000313" key="3">
    <source>
        <dbReference type="Proteomes" id="UP000580891"/>
    </source>
</evidence>
<accession>A0A7V9Z1R9</accession>
<feature type="transmembrane region" description="Helical" evidence="1">
    <location>
        <begin position="31"/>
        <end position="54"/>
    </location>
</feature>
<keyword evidence="1" id="KW-0812">Transmembrane</keyword>